<keyword evidence="3" id="KW-1185">Reference proteome</keyword>
<dbReference type="OrthoDB" id="8244198at2"/>
<name>A0A0D1EMD6_9RHOB</name>
<gene>
    <name evidence="2" type="ORF">jaqu_13310</name>
</gene>
<dbReference type="EMBL" id="JYFE01000025">
    <property type="protein sequence ID" value="KIT16835.1"/>
    <property type="molecule type" value="Genomic_DNA"/>
</dbReference>
<accession>A0A0D1EMD6</accession>
<sequence length="71" mass="7958">MAFTTYGSAERTATFGRLALLRNELVTRFAKWRTYRKTVSELSELSERELDDLGLAPGDIRNVAMQAAYGA</sequence>
<protein>
    <recommendedName>
        <fullName evidence="1">YjiS-like domain-containing protein</fullName>
    </recommendedName>
</protein>
<dbReference type="PATRIC" id="fig|935700.4.peg.1386"/>
<reference evidence="2 3" key="1">
    <citation type="submission" date="2015-02" db="EMBL/GenBank/DDBJ databases">
        <title>Genome Sequence of Jannaschia aquimarina DSM28248, a member of the Roseobacter clade.</title>
        <authorList>
            <person name="Voget S."/>
            <person name="Daniel R."/>
        </authorList>
    </citation>
    <scope>NUCLEOTIDE SEQUENCE [LARGE SCALE GENOMIC DNA]</scope>
    <source>
        <strain evidence="2 3">GSW-M26</strain>
    </source>
</reference>
<proteinExistence type="predicted"/>
<dbReference type="STRING" id="935700.jaqu_13310"/>
<evidence type="ECO:0000259" key="1">
    <source>
        <dbReference type="Pfam" id="PF06568"/>
    </source>
</evidence>
<dbReference type="Pfam" id="PF06568">
    <property type="entry name" value="YjiS-like"/>
    <property type="match status" value="1"/>
</dbReference>
<organism evidence="2 3">
    <name type="scientific">Jannaschia aquimarina</name>
    <dbReference type="NCBI Taxonomy" id="935700"/>
    <lineage>
        <taxon>Bacteria</taxon>
        <taxon>Pseudomonadati</taxon>
        <taxon>Pseudomonadota</taxon>
        <taxon>Alphaproteobacteria</taxon>
        <taxon>Rhodobacterales</taxon>
        <taxon>Roseobacteraceae</taxon>
        <taxon>Jannaschia</taxon>
    </lineage>
</organism>
<dbReference type="RefSeq" id="WP_043918174.1">
    <property type="nucleotide sequence ID" value="NZ_FZPF01000006.1"/>
</dbReference>
<evidence type="ECO:0000313" key="3">
    <source>
        <dbReference type="Proteomes" id="UP000032232"/>
    </source>
</evidence>
<dbReference type="Proteomes" id="UP000032232">
    <property type="component" value="Unassembled WGS sequence"/>
</dbReference>
<feature type="domain" description="YjiS-like" evidence="1">
    <location>
        <begin position="25"/>
        <end position="61"/>
    </location>
</feature>
<evidence type="ECO:0000313" key="2">
    <source>
        <dbReference type="EMBL" id="KIT16835.1"/>
    </source>
</evidence>
<dbReference type="AlphaFoldDB" id="A0A0D1EMD6"/>
<comment type="caution">
    <text evidence="2">The sequence shown here is derived from an EMBL/GenBank/DDBJ whole genome shotgun (WGS) entry which is preliminary data.</text>
</comment>
<dbReference type="InterPro" id="IPR009506">
    <property type="entry name" value="YjiS-like"/>
</dbReference>